<evidence type="ECO:0000313" key="2">
    <source>
        <dbReference type="Proteomes" id="UP000236721"/>
    </source>
</evidence>
<keyword evidence="2" id="KW-1185">Reference proteome</keyword>
<evidence type="ECO:0000313" key="1">
    <source>
        <dbReference type="EMBL" id="SEG45154.1"/>
    </source>
</evidence>
<accession>A0A1H6AAC9</accession>
<name>A0A1H6AAC9_9VIBR</name>
<dbReference type="Proteomes" id="UP000236721">
    <property type="component" value="Unassembled WGS sequence"/>
</dbReference>
<protein>
    <submittedName>
        <fullName evidence="1">Uncharacterized protein</fullName>
    </submittedName>
</protein>
<sequence>MYGFDRMPEAEVTIRLAMYLIKGSYTNDDVICAIDGAQVKVGSTVIFPIIEFLNAEGWIGLEQEEKWQCKYVNRNFSQGIVIHTASGEGDLVSNLTNGYTLRVESKKRPMVSKPGSKEYPLIREAIGQLMTVEYANEDDILAVAVPESPKFLDLARQWRDRPLMKHAGIQIITVSRNNQITGLEHIGM</sequence>
<reference evidence="2" key="1">
    <citation type="submission" date="2016-10" db="EMBL/GenBank/DDBJ databases">
        <authorList>
            <person name="Varghese N."/>
            <person name="Submissions S."/>
        </authorList>
    </citation>
    <scope>NUCLEOTIDE SEQUENCE [LARGE SCALE GENOMIC DNA]</scope>
    <source>
        <strain evidence="2">CGMCC 1.7062</strain>
    </source>
</reference>
<dbReference type="EMBL" id="FNVG01000014">
    <property type="protein sequence ID" value="SEG45154.1"/>
    <property type="molecule type" value="Genomic_DNA"/>
</dbReference>
<proteinExistence type="predicted"/>
<gene>
    <name evidence="1" type="ORF">SAMN04488244_114104</name>
</gene>
<organism evidence="1 2">
    <name type="scientific">Vibrio hangzhouensis</name>
    <dbReference type="NCBI Taxonomy" id="462991"/>
    <lineage>
        <taxon>Bacteria</taxon>
        <taxon>Pseudomonadati</taxon>
        <taxon>Pseudomonadota</taxon>
        <taxon>Gammaproteobacteria</taxon>
        <taxon>Vibrionales</taxon>
        <taxon>Vibrionaceae</taxon>
        <taxon>Vibrio</taxon>
    </lineage>
</organism>
<dbReference type="AlphaFoldDB" id="A0A1H6AAC9"/>